<protein>
    <recommendedName>
        <fullName evidence="3">Butirosin biosynthesis protein H, N-terminal</fullName>
    </recommendedName>
</protein>
<reference evidence="1 2" key="1">
    <citation type="submission" date="2021-01" db="EMBL/GenBank/DDBJ databases">
        <title>Whole genome shotgun sequence of Verrucosispora gifhornensis NBRC 16317.</title>
        <authorList>
            <person name="Komaki H."/>
            <person name="Tamura T."/>
        </authorList>
    </citation>
    <scope>NUCLEOTIDE SEQUENCE [LARGE SCALE GENOMIC DNA]</scope>
    <source>
        <strain evidence="1 2">NBRC 16317</strain>
    </source>
</reference>
<evidence type="ECO:0000313" key="1">
    <source>
        <dbReference type="EMBL" id="GIJ15201.1"/>
    </source>
</evidence>
<organism evidence="1 2">
    <name type="scientific">Micromonospora gifhornensis</name>
    <dbReference type="NCBI Taxonomy" id="84594"/>
    <lineage>
        <taxon>Bacteria</taxon>
        <taxon>Bacillati</taxon>
        <taxon>Actinomycetota</taxon>
        <taxon>Actinomycetes</taxon>
        <taxon>Micromonosporales</taxon>
        <taxon>Micromonosporaceae</taxon>
        <taxon>Micromonospora</taxon>
    </lineage>
</organism>
<sequence length="300" mass="32563">MPVQFSGETHGCYSDSLQMALGDEGPGEAVIEVLTGSAFGMYLHHDGRPFFAPGGWNPEKGIANVLDLLGWTCERIVGSPDEVLRALEKVDDQHRAMAGPVEMGLLPHHPGLGQPIGVDHYLVVVGFDGENVVIHDPRAHPYTVLPVQKLLDAWRTKTLSYTVPDFNLRTAFRRVREVDTAEALRRLLPIAADLVAPDASAEAAEGAAKVLDGGLSTPLFFHLADFMVCAGARRRNDAAVMFGRHGYTRVAEVLDQQARLIGSMEYPLVAGDYAVAAKTMRELAPTFIALETELRAAVRA</sequence>
<name>A0ABQ4IBL1_9ACTN</name>
<proteinExistence type="predicted"/>
<dbReference type="Proteomes" id="UP000647860">
    <property type="component" value="Unassembled WGS sequence"/>
</dbReference>
<comment type="caution">
    <text evidence="1">The sequence shown here is derived from an EMBL/GenBank/DDBJ whole genome shotgun (WGS) entry which is preliminary data.</text>
</comment>
<accession>A0ABQ4IBL1</accession>
<dbReference type="RefSeq" id="WP_146017588.1">
    <property type="nucleotide sequence ID" value="NZ_BAAAGZ010000009.1"/>
</dbReference>
<gene>
    <name evidence="1" type="ORF">Vgi01_18850</name>
</gene>
<keyword evidence="2" id="KW-1185">Reference proteome</keyword>
<evidence type="ECO:0008006" key="3">
    <source>
        <dbReference type="Google" id="ProtNLM"/>
    </source>
</evidence>
<evidence type="ECO:0000313" key="2">
    <source>
        <dbReference type="Proteomes" id="UP000647860"/>
    </source>
</evidence>
<dbReference type="EMBL" id="BOPA01000014">
    <property type="protein sequence ID" value="GIJ15201.1"/>
    <property type="molecule type" value="Genomic_DNA"/>
</dbReference>